<evidence type="ECO:0000313" key="4">
    <source>
        <dbReference type="EMBL" id="KAH6891524.1"/>
    </source>
</evidence>
<dbReference type="OrthoDB" id="5068804at2759"/>
<feature type="compositionally biased region" description="Polar residues" evidence="1">
    <location>
        <begin position="373"/>
        <end position="385"/>
    </location>
</feature>
<name>A0A9P8W5V1_9HYPO</name>
<dbReference type="EMBL" id="JAGPYM010000008">
    <property type="protein sequence ID" value="KAH6891524.1"/>
    <property type="molecule type" value="Genomic_DNA"/>
</dbReference>
<accession>A0A9P8W5V1</accession>
<dbReference type="InterPro" id="IPR031348">
    <property type="entry name" value="PigL_N"/>
</dbReference>
<keyword evidence="5" id="KW-1185">Reference proteome</keyword>
<feature type="region of interest" description="Disordered" evidence="1">
    <location>
        <begin position="373"/>
        <end position="414"/>
    </location>
</feature>
<proteinExistence type="predicted"/>
<dbReference type="AlphaFoldDB" id="A0A9P8W5V1"/>
<feature type="domain" description="Azaphilone pigments biosynthesis cluster protein L N-terminal" evidence="3">
    <location>
        <begin position="2"/>
        <end position="210"/>
    </location>
</feature>
<protein>
    <recommendedName>
        <fullName evidence="3">Azaphilone pigments biosynthesis cluster protein L N-terminal domain-containing protein</fullName>
    </recommendedName>
</protein>
<organism evidence="4 5">
    <name type="scientific">Thelonectria olida</name>
    <dbReference type="NCBI Taxonomy" id="1576542"/>
    <lineage>
        <taxon>Eukaryota</taxon>
        <taxon>Fungi</taxon>
        <taxon>Dikarya</taxon>
        <taxon>Ascomycota</taxon>
        <taxon>Pezizomycotina</taxon>
        <taxon>Sordariomycetes</taxon>
        <taxon>Hypocreomycetidae</taxon>
        <taxon>Hypocreales</taxon>
        <taxon>Nectriaceae</taxon>
        <taxon>Thelonectria</taxon>
    </lineage>
</organism>
<sequence length="414" mass="46169">MADGLSVASGVVALVTFAFQASATLHKTIRDFQSQDKNARALKNELTGLTSVLQSLLETVSNNPGINFEDLRLPLYRCGKTCVEYGELIDRCTKHSTTSRPSVRDWISQRYLKGDIDDFREMLAIYKSTINIALANANLRIVASITPSALEEYKEMIRDTTSDLKEHLQLLDERSRTLAVSDAENPIRDGTEWKAMLEEKECTQQGLRICSQLSAQIEELESTPKEHPQFSQQPSANKYIRNGLGAAKGSILTLESRLRIHENDINKRMEAMKSTASLSVFEVEQLTQLQETKESIRQCMNVVSDAGVSLSEERCNIFEDITMSDKSYGIQVSTVKDLVVARRVNLKDQARYVGGQVSDESYQRTIDNLTQLDQESARSSGQDTPRASPATEPKAEKGASRAFVDRHGHGLKLS</sequence>
<comment type="caution">
    <text evidence="4">The sequence shown here is derived from an EMBL/GenBank/DDBJ whole genome shotgun (WGS) entry which is preliminary data.</text>
</comment>
<dbReference type="Proteomes" id="UP000777438">
    <property type="component" value="Unassembled WGS sequence"/>
</dbReference>
<feature type="signal peptide" evidence="2">
    <location>
        <begin position="1"/>
        <end position="23"/>
    </location>
</feature>
<evidence type="ECO:0000256" key="1">
    <source>
        <dbReference type="SAM" id="MobiDB-lite"/>
    </source>
</evidence>
<gene>
    <name evidence="4" type="ORF">B0T10DRAFT_313737</name>
</gene>
<feature type="compositionally biased region" description="Basic and acidic residues" evidence="1">
    <location>
        <begin position="393"/>
        <end position="408"/>
    </location>
</feature>
<evidence type="ECO:0000313" key="5">
    <source>
        <dbReference type="Proteomes" id="UP000777438"/>
    </source>
</evidence>
<feature type="chain" id="PRO_5040424928" description="Azaphilone pigments biosynthesis cluster protein L N-terminal domain-containing protein" evidence="2">
    <location>
        <begin position="24"/>
        <end position="414"/>
    </location>
</feature>
<keyword evidence="2" id="KW-0732">Signal</keyword>
<evidence type="ECO:0000259" key="3">
    <source>
        <dbReference type="Pfam" id="PF17111"/>
    </source>
</evidence>
<dbReference type="Pfam" id="PF17111">
    <property type="entry name" value="PigL_N"/>
    <property type="match status" value="1"/>
</dbReference>
<reference evidence="4 5" key="1">
    <citation type="journal article" date="2021" name="Nat. Commun.">
        <title>Genetic determinants of endophytism in the Arabidopsis root mycobiome.</title>
        <authorList>
            <person name="Mesny F."/>
            <person name="Miyauchi S."/>
            <person name="Thiergart T."/>
            <person name="Pickel B."/>
            <person name="Atanasova L."/>
            <person name="Karlsson M."/>
            <person name="Huettel B."/>
            <person name="Barry K.W."/>
            <person name="Haridas S."/>
            <person name="Chen C."/>
            <person name="Bauer D."/>
            <person name="Andreopoulos W."/>
            <person name="Pangilinan J."/>
            <person name="LaButti K."/>
            <person name="Riley R."/>
            <person name="Lipzen A."/>
            <person name="Clum A."/>
            <person name="Drula E."/>
            <person name="Henrissat B."/>
            <person name="Kohler A."/>
            <person name="Grigoriev I.V."/>
            <person name="Martin F.M."/>
            <person name="Hacquard S."/>
        </authorList>
    </citation>
    <scope>NUCLEOTIDE SEQUENCE [LARGE SCALE GENOMIC DNA]</scope>
    <source>
        <strain evidence="4 5">MPI-CAGE-CH-0241</strain>
    </source>
</reference>
<evidence type="ECO:0000256" key="2">
    <source>
        <dbReference type="SAM" id="SignalP"/>
    </source>
</evidence>